<proteinExistence type="predicted"/>
<sequence>MQPSELSFNLLSRRKRRAKHKRPVQYCDWIKRRS</sequence>
<accession>A0A2P2IHP4</accession>
<name>A0A2P2IHP4_RHIMU</name>
<dbReference type="AlphaFoldDB" id="A0A2P2IHP4"/>
<dbReference type="EMBL" id="GGEC01000270">
    <property type="protein sequence ID" value="MBW80753.1"/>
    <property type="molecule type" value="Transcribed_RNA"/>
</dbReference>
<protein>
    <submittedName>
        <fullName evidence="1">RAC-like GTP binding protein RHO1</fullName>
    </submittedName>
</protein>
<organism evidence="1">
    <name type="scientific">Rhizophora mucronata</name>
    <name type="common">Asiatic mangrove</name>
    <dbReference type="NCBI Taxonomy" id="61149"/>
    <lineage>
        <taxon>Eukaryota</taxon>
        <taxon>Viridiplantae</taxon>
        <taxon>Streptophyta</taxon>
        <taxon>Embryophyta</taxon>
        <taxon>Tracheophyta</taxon>
        <taxon>Spermatophyta</taxon>
        <taxon>Magnoliopsida</taxon>
        <taxon>eudicotyledons</taxon>
        <taxon>Gunneridae</taxon>
        <taxon>Pentapetalae</taxon>
        <taxon>rosids</taxon>
        <taxon>fabids</taxon>
        <taxon>Malpighiales</taxon>
        <taxon>Rhizophoraceae</taxon>
        <taxon>Rhizophora</taxon>
    </lineage>
</organism>
<reference evidence="1" key="1">
    <citation type="submission" date="2018-02" db="EMBL/GenBank/DDBJ databases">
        <title>Rhizophora mucronata_Transcriptome.</title>
        <authorList>
            <person name="Meera S.P."/>
            <person name="Sreeshan A."/>
            <person name="Augustine A."/>
        </authorList>
    </citation>
    <scope>NUCLEOTIDE SEQUENCE</scope>
    <source>
        <tissue evidence="1">Leaf</tissue>
    </source>
</reference>
<evidence type="ECO:0000313" key="1">
    <source>
        <dbReference type="EMBL" id="MBW80753.1"/>
    </source>
</evidence>